<dbReference type="Proteomes" id="UP001319045">
    <property type="component" value="Chromosome"/>
</dbReference>
<organism evidence="2 3">
    <name type="scientific">Prevotella herbatica</name>
    <dbReference type="NCBI Taxonomy" id="2801997"/>
    <lineage>
        <taxon>Bacteria</taxon>
        <taxon>Pseudomonadati</taxon>
        <taxon>Bacteroidota</taxon>
        <taxon>Bacteroidia</taxon>
        <taxon>Bacteroidales</taxon>
        <taxon>Prevotellaceae</taxon>
        <taxon>Prevotella</taxon>
    </lineage>
</organism>
<keyword evidence="3" id="KW-1185">Reference proteome</keyword>
<name>A0ABN6EJE0_9BACT</name>
<accession>A0ABN6EJE0</accession>
<protein>
    <submittedName>
        <fullName evidence="2">Membrane protein</fullName>
    </submittedName>
</protein>
<evidence type="ECO:0000256" key="1">
    <source>
        <dbReference type="SAM" id="SignalP"/>
    </source>
</evidence>
<gene>
    <name evidence="2" type="ORF">prwr041_19180</name>
</gene>
<evidence type="ECO:0000313" key="2">
    <source>
        <dbReference type="EMBL" id="BCS86025.1"/>
    </source>
</evidence>
<sequence>MKGLYRTYATILLLLITSFAKAQIVGFVTDAITGDTISYPSASYKGQHIAVSGDVFGKFVIEYHNGWPLTISAVGYQSKTYNLKADQHDVLHVKLKPDTKTLKEVVVKTKRKRYSRKDNPAVELMRRVIAAKKKTDLSNHDYYQYNKYQKITLAVNDIQKADIDSGFFAKKQWLVDQIETSPYNHKLILPLSVDETVTQHIYRKNPKNEKDIIIGQQSNGINQLLETGDILNTTLKDVFTDVNLYDDQIRLLQYPFTSPIGKNAIEFYRYYIEDTVYVDHDLCYHLQFIPNNQQDFGFRGELYVLADSSLHVKRCELTIPKRSDVNFVENLNVKQEYTKLPNGEWVLSVDDMIVEMKVASFLSKILVTRTTRLSDYAFDPLPKQLFKGKAATKRESNAMMRDEAFWNQYRTVGLTKGESSMDAFIHRIEQQKGFKYIIFGVKALVENFVETGDLNHPSKVDIGPVNTMITSNFIDGLRTRLSAQTTANLNKNLFFSGYFARGWDSKKNYYEGTVTYSFNKKDYLPREFPKRTITLSSTYDIMAPSDKFVQTDKDNVFTAFKWATVDKMMFYNTQRLDFEWESEWGLKTTLGLKTEENEAAGRLFFIPLSSMNDANQTLVEQLRNLDDSQVGKYIHNGKIRTTELNLGFQLSPGRTYINTKQRRIPINLDAPVFSLNHTMGVKGLLGGDYTYNFTEAGIYKRFWMNSWGKIDMYVKAGAQWNKVPYPLLIMPAANLSYIVEDETFNLINNMEFLNDRYASLDVSWDLNGKIFNRIPLFKKLKWREYIGVKTLWGKLTDKNNPMLPQNAMDNTLMAFPEGCYVMDPNRPYVELVAGIHNIFKIMHVEYVHRCNYTGLPTAHKDGIRFMLRMTF</sequence>
<feature type="signal peptide" evidence="1">
    <location>
        <begin position="1"/>
        <end position="22"/>
    </location>
</feature>
<proteinExistence type="predicted"/>
<dbReference type="Pfam" id="PF18939">
    <property type="entry name" value="DUF5686"/>
    <property type="match status" value="1"/>
</dbReference>
<keyword evidence="1" id="KW-0732">Signal</keyword>
<dbReference type="InterPro" id="IPR043741">
    <property type="entry name" value="DUF5686"/>
</dbReference>
<dbReference type="RefSeq" id="WP_207153620.1">
    <property type="nucleotide sequence ID" value="NZ_AP024484.1"/>
</dbReference>
<dbReference type="EMBL" id="AP024484">
    <property type="protein sequence ID" value="BCS86025.1"/>
    <property type="molecule type" value="Genomic_DNA"/>
</dbReference>
<reference evidence="2 3" key="1">
    <citation type="journal article" date="2022" name="Int. J. Syst. Evol. Microbiol.">
        <title>Prevotella herbatica sp. nov., a plant polysaccharide-decomposing anaerobic bacterium isolated from a methanogenic reactor.</title>
        <authorList>
            <person name="Uek A."/>
            <person name="Tonouchi A."/>
            <person name="Kaku N."/>
            <person name="Ueki K."/>
        </authorList>
    </citation>
    <scope>NUCLEOTIDE SEQUENCE [LARGE SCALE GENOMIC DNA]</scope>
    <source>
        <strain evidence="2 3">WR041</strain>
    </source>
</reference>
<feature type="chain" id="PRO_5045319257" evidence="1">
    <location>
        <begin position="23"/>
        <end position="871"/>
    </location>
</feature>
<evidence type="ECO:0000313" key="3">
    <source>
        <dbReference type="Proteomes" id="UP001319045"/>
    </source>
</evidence>